<evidence type="ECO:0000256" key="1">
    <source>
        <dbReference type="ARBA" id="ARBA00022679"/>
    </source>
</evidence>
<reference evidence="6" key="1">
    <citation type="journal article" date="2023" name="bioRxiv">
        <title>Complete genome of the Medicago anthracnose fungus, Colletotrichum destructivum, reveals a mini-chromosome-like region within a core chromosome.</title>
        <authorList>
            <person name="Lapalu N."/>
            <person name="Simon A."/>
            <person name="Lu A."/>
            <person name="Plaumann P.-L."/>
            <person name="Amselem J."/>
            <person name="Pigne S."/>
            <person name="Auger A."/>
            <person name="Koch C."/>
            <person name="Dallery J.-F."/>
            <person name="O'Connell R.J."/>
        </authorList>
    </citation>
    <scope>NUCLEOTIDE SEQUENCE [LARGE SCALE GENOMIC DNA]</scope>
    <source>
        <strain evidence="6">CBS 520.97</strain>
    </source>
</reference>
<accession>A0AAX4IBP1</accession>
<dbReference type="GO" id="GO:0016747">
    <property type="term" value="F:acyltransferase activity, transferring groups other than amino-acyl groups"/>
    <property type="evidence" value="ECO:0007669"/>
    <property type="project" value="InterPro"/>
</dbReference>
<dbReference type="InterPro" id="IPR000182">
    <property type="entry name" value="GNAT_dom"/>
</dbReference>
<dbReference type="InterPro" id="IPR050832">
    <property type="entry name" value="Bact_Acetyltransf"/>
</dbReference>
<organism evidence="5 6">
    <name type="scientific">Colletotrichum destructivum</name>
    <dbReference type="NCBI Taxonomy" id="34406"/>
    <lineage>
        <taxon>Eukaryota</taxon>
        <taxon>Fungi</taxon>
        <taxon>Dikarya</taxon>
        <taxon>Ascomycota</taxon>
        <taxon>Pezizomycotina</taxon>
        <taxon>Sordariomycetes</taxon>
        <taxon>Hypocreomycetidae</taxon>
        <taxon>Glomerellales</taxon>
        <taxon>Glomerellaceae</taxon>
        <taxon>Colletotrichum</taxon>
        <taxon>Colletotrichum destructivum species complex</taxon>
    </lineage>
</organism>
<keyword evidence="6" id="KW-1185">Reference proteome</keyword>
<dbReference type="Gene3D" id="3.40.630.30">
    <property type="match status" value="1"/>
</dbReference>
<dbReference type="EMBL" id="CP137307">
    <property type="protein sequence ID" value="WQF80699.1"/>
    <property type="molecule type" value="Genomic_DNA"/>
</dbReference>
<dbReference type="AlphaFoldDB" id="A0AAX4IBP1"/>
<feature type="compositionally biased region" description="Low complexity" evidence="3">
    <location>
        <begin position="66"/>
        <end position="78"/>
    </location>
</feature>
<feature type="region of interest" description="Disordered" evidence="3">
    <location>
        <begin position="66"/>
        <end position="87"/>
    </location>
</feature>
<evidence type="ECO:0000256" key="2">
    <source>
        <dbReference type="ARBA" id="ARBA00023315"/>
    </source>
</evidence>
<dbReference type="PROSITE" id="PS51186">
    <property type="entry name" value="GNAT"/>
    <property type="match status" value="1"/>
</dbReference>
<evidence type="ECO:0000313" key="5">
    <source>
        <dbReference type="EMBL" id="WQF80699.1"/>
    </source>
</evidence>
<dbReference type="GeneID" id="87942216"/>
<dbReference type="RefSeq" id="XP_062777923.1">
    <property type="nucleotide sequence ID" value="XM_062921872.1"/>
</dbReference>
<evidence type="ECO:0000259" key="4">
    <source>
        <dbReference type="PROSITE" id="PS51186"/>
    </source>
</evidence>
<dbReference type="Pfam" id="PF00583">
    <property type="entry name" value="Acetyltransf_1"/>
    <property type="match status" value="1"/>
</dbReference>
<keyword evidence="2" id="KW-0012">Acyltransferase</keyword>
<dbReference type="Proteomes" id="UP001322277">
    <property type="component" value="Chromosome 3"/>
</dbReference>
<feature type="domain" description="N-acetyltransferase" evidence="4">
    <location>
        <begin position="90"/>
        <end position="260"/>
    </location>
</feature>
<evidence type="ECO:0000313" key="6">
    <source>
        <dbReference type="Proteomes" id="UP001322277"/>
    </source>
</evidence>
<sequence length="260" mass="28777">MTTAGLRGVSSAKRGLKTVPFHHVLFIASPIRSFKYVAGTFVRWQLILRNTNHRVTTRNPIQSSAFSSSTMTAMAKSSDNQEGSRPSAVTAIRPATLADALTIADLAAHVFTVTFGHSVEPHELQAFLDESYSLDAITRDLEDPNRDTILATDPAGDVLGFAMLTRGTKEPCVAHLEATVELQRIYLYPKAHGTGAGKLLADRLEDMAREQGFKHIWLGVWEENYRARKAYEKWGYRACGNHDFVVGSVVQTDDIMVKKL</sequence>
<proteinExistence type="predicted"/>
<evidence type="ECO:0000256" key="3">
    <source>
        <dbReference type="SAM" id="MobiDB-lite"/>
    </source>
</evidence>
<name>A0AAX4IBP1_9PEZI</name>
<dbReference type="KEGG" id="cdet:87942216"/>
<dbReference type="CDD" id="cd04301">
    <property type="entry name" value="NAT_SF"/>
    <property type="match status" value="1"/>
</dbReference>
<gene>
    <name evidence="5" type="ORF">CDEST_05713</name>
</gene>
<protein>
    <submittedName>
        <fullName evidence="5">GNAT domain, acyl-CoA N-acyltransferase</fullName>
    </submittedName>
</protein>
<dbReference type="InterPro" id="IPR016181">
    <property type="entry name" value="Acyl_CoA_acyltransferase"/>
</dbReference>
<dbReference type="SUPFAM" id="SSF55729">
    <property type="entry name" value="Acyl-CoA N-acyltransferases (Nat)"/>
    <property type="match status" value="1"/>
</dbReference>
<keyword evidence="1" id="KW-0808">Transferase</keyword>
<dbReference type="PANTHER" id="PTHR43877">
    <property type="entry name" value="AMINOALKYLPHOSPHONATE N-ACETYLTRANSFERASE-RELATED-RELATED"/>
    <property type="match status" value="1"/>
</dbReference>